<evidence type="ECO:0000256" key="6">
    <source>
        <dbReference type="ARBA" id="ARBA00023136"/>
    </source>
</evidence>
<feature type="transmembrane region" description="Helical" evidence="7">
    <location>
        <begin position="79"/>
        <end position="97"/>
    </location>
</feature>
<keyword evidence="5 7" id="KW-1133">Transmembrane helix</keyword>
<evidence type="ECO:0000256" key="4">
    <source>
        <dbReference type="ARBA" id="ARBA00022692"/>
    </source>
</evidence>
<dbReference type="GO" id="GO:0005886">
    <property type="term" value="C:plasma membrane"/>
    <property type="evidence" value="ECO:0007669"/>
    <property type="project" value="UniProtKB-SubCell"/>
</dbReference>
<keyword evidence="3" id="KW-1003">Cell membrane</keyword>
<feature type="transmembrane region" description="Helical" evidence="7">
    <location>
        <begin position="183"/>
        <end position="203"/>
    </location>
</feature>
<feature type="transmembrane region" description="Helical" evidence="7">
    <location>
        <begin position="118"/>
        <end position="141"/>
    </location>
</feature>
<evidence type="ECO:0000256" key="5">
    <source>
        <dbReference type="ARBA" id="ARBA00022989"/>
    </source>
</evidence>
<sequence>MDFSGDIDFYVIFDMFILLLIGMGPKVALVPFLDLTKGMDEETQKSVATRMINTATVVALLLVLLGGFLMKLLHFSPGALSIAGGIVFMLLSLHMIVHSGSSDEHDEEKATGRDWKQMALYPLAVPYLLNPAGIAVLVIASGEADSVAMYAILIGLVLLMWLIDMLVFRNLNALSKHLDPSRMVVTEVVFGVLLAALAVQLVLNGLEDLGIVEG</sequence>
<evidence type="ECO:0000313" key="8">
    <source>
        <dbReference type="EMBL" id="GAG51008.1"/>
    </source>
</evidence>
<proteinExistence type="inferred from homology"/>
<evidence type="ECO:0000256" key="2">
    <source>
        <dbReference type="ARBA" id="ARBA00009784"/>
    </source>
</evidence>
<evidence type="ECO:0000256" key="3">
    <source>
        <dbReference type="ARBA" id="ARBA00022475"/>
    </source>
</evidence>
<accession>X0YRJ7</accession>
<dbReference type="InterPro" id="IPR002771">
    <property type="entry name" value="Multi_antbiot-R_MarC"/>
</dbReference>
<evidence type="ECO:0000256" key="1">
    <source>
        <dbReference type="ARBA" id="ARBA00004651"/>
    </source>
</evidence>
<keyword evidence="4 7" id="KW-0812">Transmembrane</keyword>
<keyword evidence="6 7" id="KW-0472">Membrane</keyword>
<feature type="non-terminal residue" evidence="8">
    <location>
        <position position="214"/>
    </location>
</feature>
<protein>
    <submittedName>
        <fullName evidence="8">Uncharacterized protein</fullName>
    </submittedName>
</protein>
<comment type="subcellular location">
    <subcellularLocation>
        <location evidence="1">Cell membrane</location>
        <topology evidence="1">Multi-pass membrane protein</topology>
    </subcellularLocation>
</comment>
<feature type="transmembrane region" description="Helical" evidence="7">
    <location>
        <begin position="147"/>
        <end position="171"/>
    </location>
</feature>
<name>X0YRJ7_9ZZZZ</name>
<dbReference type="Pfam" id="PF01914">
    <property type="entry name" value="MarC"/>
    <property type="match status" value="1"/>
</dbReference>
<feature type="transmembrane region" description="Helical" evidence="7">
    <location>
        <begin position="12"/>
        <end position="33"/>
    </location>
</feature>
<gene>
    <name evidence="8" type="ORF">S01H1_80924</name>
</gene>
<dbReference type="AlphaFoldDB" id="X0YRJ7"/>
<evidence type="ECO:0000256" key="7">
    <source>
        <dbReference type="SAM" id="Phobius"/>
    </source>
</evidence>
<feature type="transmembrane region" description="Helical" evidence="7">
    <location>
        <begin position="54"/>
        <end position="73"/>
    </location>
</feature>
<comment type="caution">
    <text evidence="8">The sequence shown here is derived from an EMBL/GenBank/DDBJ whole genome shotgun (WGS) entry which is preliminary data.</text>
</comment>
<comment type="similarity">
    <text evidence="2">Belongs to the UPF0056 (MarC) family.</text>
</comment>
<dbReference type="EMBL" id="BARS01054700">
    <property type="protein sequence ID" value="GAG51008.1"/>
    <property type="molecule type" value="Genomic_DNA"/>
</dbReference>
<organism evidence="8">
    <name type="scientific">marine sediment metagenome</name>
    <dbReference type="NCBI Taxonomy" id="412755"/>
    <lineage>
        <taxon>unclassified sequences</taxon>
        <taxon>metagenomes</taxon>
        <taxon>ecological metagenomes</taxon>
    </lineage>
</organism>
<dbReference type="PANTHER" id="PTHR33508">
    <property type="entry name" value="UPF0056 MEMBRANE PROTEIN YHCE"/>
    <property type="match status" value="1"/>
</dbReference>
<reference evidence="8" key="1">
    <citation type="journal article" date="2014" name="Front. Microbiol.">
        <title>High frequency of phylogenetically diverse reductive dehalogenase-homologous genes in deep subseafloor sedimentary metagenomes.</title>
        <authorList>
            <person name="Kawai M."/>
            <person name="Futagami T."/>
            <person name="Toyoda A."/>
            <person name="Takaki Y."/>
            <person name="Nishi S."/>
            <person name="Hori S."/>
            <person name="Arai W."/>
            <person name="Tsubouchi T."/>
            <person name="Morono Y."/>
            <person name="Uchiyama I."/>
            <person name="Ito T."/>
            <person name="Fujiyama A."/>
            <person name="Inagaki F."/>
            <person name="Takami H."/>
        </authorList>
    </citation>
    <scope>NUCLEOTIDE SEQUENCE</scope>
    <source>
        <strain evidence="8">Expedition CK06-06</strain>
    </source>
</reference>
<dbReference type="PANTHER" id="PTHR33508:SF1">
    <property type="entry name" value="UPF0056 MEMBRANE PROTEIN YHCE"/>
    <property type="match status" value="1"/>
</dbReference>